<dbReference type="Gene3D" id="3.40.640.10">
    <property type="entry name" value="Type I PLP-dependent aspartate aminotransferase-like (Major domain)"/>
    <property type="match status" value="1"/>
</dbReference>
<organism evidence="7 8">
    <name type="scientific">Grimontia marina</name>
    <dbReference type="NCBI Taxonomy" id="646534"/>
    <lineage>
        <taxon>Bacteria</taxon>
        <taxon>Pseudomonadati</taxon>
        <taxon>Pseudomonadota</taxon>
        <taxon>Gammaproteobacteria</taxon>
        <taxon>Vibrionales</taxon>
        <taxon>Vibrionaceae</taxon>
        <taxon>Grimontia</taxon>
    </lineage>
</organism>
<keyword evidence="3" id="KW-0663">Pyridoxal phosphate</keyword>
<dbReference type="Pfam" id="PF00266">
    <property type="entry name" value="Aminotran_5"/>
    <property type="match status" value="1"/>
</dbReference>
<dbReference type="InterPro" id="IPR020578">
    <property type="entry name" value="Aminotrans_V_PyrdxlP_BS"/>
</dbReference>
<protein>
    <submittedName>
        <fullName evidence="7">Putative cysteine desulfurase</fullName>
        <ecNumber evidence="7">2.8.1.7</ecNumber>
    </submittedName>
</protein>
<evidence type="ECO:0000256" key="3">
    <source>
        <dbReference type="ARBA" id="ARBA00022898"/>
    </source>
</evidence>
<reference evidence="8" key="1">
    <citation type="submission" date="2016-02" db="EMBL/GenBank/DDBJ databases">
        <authorList>
            <person name="Rodrigo-Torres Lidia"/>
            <person name="Arahal R.David."/>
        </authorList>
    </citation>
    <scope>NUCLEOTIDE SEQUENCE [LARGE SCALE GENOMIC DNA]</scope>
    <source>
        <strain evidence="8">CECT 8713</strain>
    </source>
</reference>
<dbReference type="RefSeq" id="WP_062706888.1">
    <property type="nucleotide sequence ID" value="NZ_CAWRCI010000008.1"/>
</dbReference>
<evidence type="ECO:0000256" key="4">
    <source>
        <dbReference type="ARBA" id="ARBA00050776"/>
    </source>
</evidence>
<dbReference type="EC" id="2.8.1.7" evidence="7"/>
<dbReference type="Proteomes" id="UP000073601">
    <property type="component" value="Unassembled WGS sequence"/>
</dbReference>
<proteinExistence type="inferred from homology"/>
<sequence length="409" mass="44822">MAAFDGHVESEFQYLDTQGANFLDNAATTFKPISLITGLSEYYKNNVGPVHRTTYRRGHFCSERYDACRANLAEFLGASSDEIIYTRSATESINLVAKAWLPSHLGPGKKVWISEFEHNSNFLPWRDICEKTGSELRYIPACINGELDIAHEDIWSSDSVLIAIPHVSNVIGGEFPIKELCQKARTLGIATLVDASQSASYLDLDVREIQCDFLCFSAHKMYGPEGIGVLFASRDKLSAMTPHFMGGGVVNTVSRSSKDIVFKEGSTAFEAGSPNLAGAIGLDLALTFIQGVGKAQIKKYLYDLEAKTRQRLLEIKEVKVLPRGGNASGSSILSFTIDGVHPHDFADVADRNEQISVRTGAHCAHLLLEKFEQHAVIRVSFAIYNHESVIDGLQAAVSEAIALYGRKNG</sequence>
<evidence type="ECO:0000259" key="6">
    <source>
        <dbReference type="Pfam" id="PF00266"/>
    </source>
</evidence>
<evidence type="ECO:0000256" key="2">
    <source>
        <dbReference type="ARBA" id="ARBA00010447"/>
    </source>
</evidence>
<dbReference type="AlphaFoldDB" id="A0A128F0I4"/>
<dbReference type="InterPro" id="IPR000192">
    <property type="entry name" value="Aminotrans_V_dom"/>
</dbReference>
<evidence type="ECO:0000313" key="7">
    <source>
        <dbReference type="EMBL" id="CZF80055.1"/>
    </source>
</evidence>
<gene>
    <name evidence="7" type="primary">csd</name>
    <name evidence="7" type="ORF">GMA8713_01236</name>
</gene>
<dbReference type="GO" id="GO:0031071">
    <property type="term" value="F:cysteine desulfurase activity"/>
    <property type="evidence" value="ECO:0007669"/>
    <property type="project" value="UniProtKB-EC"/>
</dbReference>
<evidence type="ECO:0000313" key="8">
    <source>
        <dbReference type="Proteomes" id="UP000073601"/>
    </source>
</evidence>
<dbReference type="InterPro" id="IPR015424">
    <property type="entry name" value="PyrdxlP-dep_Trfase"/>
</dbReference>
<keyword evidence="8" id="KW-1185">Reference proteome</keyword>
<dbReference type="InterPro" id="IPR015421">
    <property type="entry name" value="PyrdxlP-dep_Trfase_major"/>
</dbReference>
<evidence type="ECO:0000256" key="5">
    <source>
        <dbReference type="RuleBase" id="RU004504"/>
    </source>
</evidence>
<dbReference type="PANTHER" id="PTHR43586">
    <property type="entry name" value="CYSTEINE DESULFURASE"/>
    <property type="match status" value="1"/>
</dbReference>
<name>A0A128F0I4_9GAMM</name>
<dbReference type="EMBL" id="FIZY01000008">
    <property type="protein sequence ID" value="CZF80055.1"/>
    <property type="molecule type" value="Genomic_DNA"/>
</dbReference>
<dbReference type="InterPro" id="IPR015422">
    <property type="entry name" value="PyrdxlP-dep_Trfase_small"/>
</dbReference>
<comment type="catalytic activity">
    <reaction evidence="4">
        <text>(sulfur carrier)-H + L-cysteine = (sulfur carrier)-SH + L-alanine</text>
        <dbReference type="Rhea" id="RHEA:43892"/>
        <dbReference type="Rhea" id="RHEA-COMP:14737"/>
        <dbReference type="Rhea" id="RHEA-COMP:14739"/>
        <dbReference type="ChEBI" id="CHEBI:29917"/>
        <dbReference type="ChEBI" id="CHEBI:35235"/>
        <dbReference type="ChEBI" id="CHEBI:57972"/>
        <dbReference type="ChEBI" id="CHEBI:64428"/>
        <dbReference type="EC" id="2.8.1.7"/>
    </reaction>
</comment>
<dbReference type="Gene3D" id="3.90.1150.10">
    <property type="entry name" value="Aspartate Aminotransferase, domain 1"/>
    <property type="match status" value="1"/>
</dbReference>
<evidence type="ECO:0000256" key="1">
    <source>
        <dbReference type="ARBA" id="ARBA00001933"/>
    </source>
</evidence>
<dbReference type="PROSITE" id="PS00595">
    <property type="entry name" value="AA_TRANSFER_CLASS_5"/>
    <property type="match status" value="1"/>
</dbReference>
<dbReference type="PANTHER" id="PTHR43586:SF8">
    <property type="entry name" value="CYSTEINE DESULFURASE 1, CHLOROPLASTIC"/>
    <property type="match status" value="1"/>
</dbReference>
<dbReference type="SUPFAM" id="SSF53383">
    <property type="entry name" value="PLP-dependent transferases"/>
    <property type="match status" value="1"/>
</dbReference>
<keyword evidence="7" id="KW-0808">Transferase</keyword>
<accession>A0A128F0I4</accession>
<feature type="domain" description="Aminotransferase class V" evidence="6">
    <location>
        <begin position="22"/>
        <end position="391"/>
    </location>
</feature>
<comment type="cofactor">
    <cofactor evidence="1 5">
        <name>pyridoxal 5'-phosphate</name>
        <dbReference type="ChEBI" id="CHEBI:597326"/>
    </cofactor>
</comment>
<comment type="similarity">
    <text evidence="2">Belongs to the class-V pyridoxal-phosphate-dependent aminotransferase family. Csd subfamily.</text>
</comment>